<dbReference type="eggNOG" id="ENOG502S5J2">
    <property type="taxonomic scope" value="Eukaryota"/>
</dbReference>
<evidence type="ECO:0000256" key="4">
    <source>
        <dbReference type="ARBA" id="ARBA00023136"/>
    </source>
</evidence>
<name>W9YDL4_9EURO</name>
<keyword evidence="3 6" id="KW-1133">Transmembrane helix</keyword>
<feature type="transmembrane region" description="Helical" evidence="6">
    <location>
        <begin position="132"/>
        <end position="155"/>
    </location>
</feature>
<keyword evidence="2 6" id="KW-0812">Transmembrane</keyword>
<dbReference type="HOGENOM" id="CLU_063075_0_0_1"/>
<evidence type="ECO:0000256" key="2">
    <source>
        <dbReference type="ARBA" id="ARBA00022692"/>
    </source>
</evidence>
<feature type="region of interest" description="Disordered" evidence="5">
    <location>
        <begin position="237"/>
        <end position="287"/>
    </location>
</feature>
<comment type="subcellular location">
    <subcellularLocation>
        <location evidence="1">Membrane</location>
        <topology evidence="1">Multi-pass membrane protein</topology>
    </subcellularLocation>
</comment>
<comment type="caution">
    <text evidence="8">The sequence shown here is derived from an EMBL/GenBank/DDBJ whole genome shotgun (WGS) entry which is preliminary data.</text>
</comment>
<dbReference type="Pfam" id="PF01284">
    <property type="entry name" value="MARVEL"/>
    <property type="match status" value="1"/>
</dbReference>
<feature type="compositionally biased region" description="Polar residues" evidence="5">
    <location>
        <begin position="192"/>
        <end position="202"/>
    </location>
</feature>
<feature type="domain" description="MARVEL" evidence="7">
    <location>
        <begin position="12"/>
        <end position="150"/>
    </location>
</feature>
<dbReference type="PANTHER" id="PTHR37451">
    <property type="entry name" value="MARVEL DOMAIN"/>
    <property type="match status" value="1"/>
</dbReference>
<dbReference type="AlphaFoldDB" id="W9YDL4"/>
<feature type="compositionally biased region" description="Gly residues" evidence="5">
    <location>
        <begin position="170"/>
        <end position="184"/>
    </location>
</feature>
<dbReference type="RefSeq" id="XP_007727583.1">
    <property type="nucleotide sequence ID" value="XM_007729393.1"/>
</dbReference>
<reference evidence="8 9" key="1">
    <citation type="submission" date="2013-03" db="EMBL/GenBank/DDBJ databases">
        <title>The Genome Sequence of Capronia coronata CBS 617.96.</title>
        <authorList>
            <consortium name="The Broad Institute Genomics Platform"/>
            <person name="Cuomo C."/>
            <person name="de Hoog S."/>
            <person name="Gorbushina A."/>
            <person name="Walker B."/>
            <person name="Young S.K."/>
            <person name="Zeng Q."/>
            <person name="Gargeya S."/>
            <person name="Fitzgerald M."/>
            <person name="Haas B."/>
            <person name="Abouelleil A."/>
            <person name="Allen A.W."/>
            <person name="Alvarado L."/>
            <person name="Arachchi H.M."/>
            <person name="Berlin A.M."/>
            <person name="Chapman S.B."/>
            <person name="Gainer-Dewar J."/>
            <person name="Goldberg J."/>
            <person name="Griggs A."/>
            <person name="Gujja S."/>
            <person name="Hansen M."/>
            <person name="Howarth C."/>
            <person name="Imamovic A."/>
            <person name="Ireland A."/>
            <person name="Larimer J."/>
            <person name="McCowan C."/>
            <person name="Murphy C."/>
            <person name="Pearson M."/>
            <person name="Poon T.W."/>
            <person name="Priest M."/>
            <person name="Roberts A."/>
            <person name="Saif S."/>
            <person name="Shea T."/>
            <person name="Sisk P."/>
            <person name="Sykes S."/>
            <person name="Wortman J."/>
            <person name="Nusbaum C."/>
            <person name="Birren B."/>
        </authorList>
    </citation>
    <scope>NUCLEOTIDE SEQUENCE [LARGE SCALE GENOMIC DNA]</scope>
    <source>
        <strain evidence="8 9">CBS 617.96</strain>
    </source>
</reference>
<accession>W9YDL4</accession>
<evidence type="ECO:0000256" key="3">
    <source>
        <dbReference type="ARBA" id="ARBA00022989"/>
    </source>
</evidence>
<evidence type="ECO:0000256" key="5">
    <source>
        <dbReference type="SAM" id="MobiDB-lite"/>
    </source>
</evidence>
<feature type="transmembrane region" description="Helical" evidence="6">
    <location>
        <begin position="44"/>
        <end position="64"/>
    </location>
</feature>
<keyword evidence="4 6" id="KW-0472">Membrane</keyword>
<dbReference type="InterPro" id="IPR008253">
    <property type="entry name" value="Marvel"/>
</dbReference>
<proteinExistence type="predicted"/>
<dbReference type="STRING" id="1182541.W9YDL4"/>
<evidence type="ECO:0000313" key="8">
    <source>
        <dbReference type="EMBL" id="EXJ80389.1"/>
    </source>
</evidence>
<protein>
    <recommendedName>
        <fullName evidence="7">MARVEL domain-containing protein</fullName>
    </recommendedName>
</protein>
<gene>
    <name evidence="8" type="ORF">A1O1_08533</name>
</gene>
<dbReference type="GeneID" id="19163382"/>
<feature type="region of interest" description="Disordered" evidence="5">
    <location>
        <begin position="170"/>
        <end position="221"/>
    </location>
</feature>
<dbReference type="EMBL" id="AMWN01000008">
    <property type="protein sequence ID" value="EXJ80389.1"/>
    <property type="molecule type" value="Genomic_DNA"/>
</dbReference>
<feature type="transmembrane region" description="Helical" evidence="6">
    <location>
        <begin position="20"/>
        <end position="38"/>
    </location>
</feature>
<evidence type="ECO:0000256" key="6">
    <source>
        <dbReference type="SAM" id="Phobius"/>
    </source>
</evidence>
<dbReference type="OrthoDB" id="5284712at2759"/>
<organism evidence="8 9">
    <name type="scientific">Capronia coronata CBS 617.96</name>
    <dbReference type="NCBI Taxonomy" id="1182541"/>
    <lineage>
        <taxon>Eukaryota</taxon>
        <taxon>Fungi</taxon>
        <taxon>Dikarya</taxon>
        <taxon>Ascomycota</taxon>
        <taxon>Pezizomycotina</taxon>
        <taxon>Eurotiomycetes</taxon>
        <taxon>Chaetothyriomycetidae</taxon>
        <taxon>Chaetothyriales</taxon>
        <taxon>Herpotrichiellaceae</taxon>
        <taxon>Capronia</taxon>
    </lineage>
</organism>
<evidence type="ECO:0000313" key="9">
    <source>
        <dbReference type="Proteomes" id="UP000019484"/>
    </source>
</evidence>
<dbReference type="GO" id="GO:0016020">
    <property type="term" value="C:membrane"/>
    <property type="evidence" value="ECO:0007669"/>
    <property type="project" value="UniProtKB-SubCell"/>
</dbReference>
<evidence type="ECO:0000259" key="7">
    <source>
        <dbReference type="Pfam" id="PF01284"/>
    </source>
</evidence>
<feature type="transmembrane region" description="Helical" evidence="6">
    <location>
        <begin position="76"/>
        <end position="97"/>
    </location>
</feature>
<dbReference type="Proteomes" id="UP000019484">
    <property type="component" value="Unassembled WGS sequence"/>
</dbReference>
<sequence>MRVPLDKYGRIKNIIHGTQAAILFLAWILTIAILTRKGHTDGRVGWYFGLCWLMIPFLVYLVMVPMWSRAQRFANVYAFASLDGLSVILWLSAWAAVASYVSAGKGKGDKKDASGCENFKYGSSARCKLSEAIIVFGVFEMLLFLATAWLSFRVVMTYKRTGMMPAQMAGGTGAGVGTETGTGGKPTDEFSDPTQDAFSSNMRPEEEEEGFADGQYHDPDRQEYAYGKTSLDNDVYAPVHQADDNDLAYLPPQQPQSPLSHNGLGIHDYDTSYPGAYGNQGHHLPPR</sequence>
<evidence type="ECO:0000256" key="1">
    <source>
        <dbReference type="ARBA" id="ARBA00004141"/>
    </source>
</evidence>
<dbReference type="PANTHER" id="PTHR37451:SF3">
    <property type="entry name" value="MARVEL DOMAIN-CONTAINING PROTEIN"/>
    <property type="match status" value="1"/>
</dbReference>
<keyword evidence="9" id="KW-1185">Reference proteome</keyword>